<organism evidence="3 4">
    <name type="scientific">Ferrimonas balearica (strain DSM 9799 / CCM 4581 / KCTC 23876 / PAT)</name>
    <dbReference type="NCBI Taxonomy" id="550540"/>
    <lineage>
        <taxon>Bacteria</taxon>
        <taxon>Pseudomonadati</taxon>
        <taxon>Pseudomonadota</taxon>
        <taxon>Gammaproteobacteria</taxon>
        <taxon>Alteromonadales</taxon>
        <taxon>Ferrimonadaceae</taxon>
        <taxon>Ferrimonas</taxon>
    </lineage>
</organism>
<evidence type="ECO:0000313" key="3">
    <source>
        <dbReference type="EMBL" id="ADN77529.1"/>
    </source>
</evidence>
<feature type="domain" description="Fe-S metabolism associated" evidence="2">
    <location>
        <begin position="25"/>
        <end position="141"/>
    </location>
</feature>
<dbReference type="EMBL" id="CP002209">
    <property type="protein sequence ID" value="ADN77529.1"/>
    <property type="molecule type" value="Genomic_DNA"/>
</dbReference>
<dbReference type="Proteomes" id="UP000006683">
    <property type="component" value="Chromosome"/>
</dbReference>
<protein>
    <submittedName>
        <fullName evidence="3">Fe-S metabolism associated SufE</fullName>
    </submittedName>
</protein>
<keyword evidence="4" id="KW-1185">Reference proteome</keyword>
<dbReference type="HOGENOM" id="CLU_124502_1_0_6"/>
<name>E1SLH8_FERBD</name>
<evidence type="ECO:0000313" key="4">
    <source>
        <dbReference type="Proteomes" id="UP000006683"/>
    </source>
</evidence>
<gene>
    <name evidence="3" type="ordered locus">Fbal_3330</name>
</gene>
<reference evidence="3 4" key="1">
    <citation type="journal article" date="2010" name="Stand. Genomic Sci.">
        <title>Complete genome sequence of Ferrimonas balearica type strain (PAT).</title>
        <authorList>
            <person name="Nolan M."/>
            <person name="Sikorski J."/>
            <person name="Davenport K."/>
            <person name="Lucas S."/>
            <person name="Glavina Del Rio T."/>
            <person name="Tice H."/>
            <person name="Cheng J."/>
            <person name="Goodwin L."/>
            <person name="Pitluck S."/>
            <person name="Liolios K."/>
            <person name="Ivanova N."/>
            <person name="Mavromatis K."/>
            <person name="Ovchinnikova G."/>
            <person name="Pati A."/>
            <person name="Chen A."/>
            <person name="Palaniappan K."/>
            <person name="Land M."/>
            <person name="Hauser L."/>
            <person name="Chang Y."/>
            <person name="Jeffries C."/>
            <person name="Tapia R."/>
            <person name="Brettin T."/>
            <person name="Detter J."/>
            <person name="Han C."/>
            <person name="Yasawong M."/>
            <person name="Rohde M."/>
            <person name="Tindall B."/>
            <person name="Goker M."/>
            <person name="Woyke T."/>
            <person name="Bristow J."/>
            <person name="Eisen J."/>
            <person name="Markowitz V."/>
            <person name="Hugenholtz P."/>
            <person name="Kyrpides N."/>
            <person name="Klenk H."/>
            <person name="Lapidus A."/>
        </authorList>
    </citation>
    <scope>NUCLEOTIDE SEQUENCE [LARGE SCALE GENOMIC DNA]</scope>
    <source>
        <strain evidence="4">DSM 9799 / CCM 4581 / KCTC 23876 / PAT</strain>
    </source>
</reference>
<dbReference type="SUPFAM" id="SSF82649">
    <property type="entry name" value="SufE/NifU"/>
    <property type="match status" value="1"/>
</dbReference>
<dbReference type="AlphaFoldDB" id="E1SLH8"/>
<dbReference type="InterPro" id="IPR003808">
    <property type="entry name" value="Fe-S_metab-assoc_dom"/>
</dbReference>
<dbReference type="Gene3D" id="3.90.1010.10">
    <property type="match status" value="1"/>
</dbReference>
<dbReference type="KEGG" id="fbl:Fbal_3330"/>
<sequence>MIPSEAAFRENPVGPTLTREQLDAELKAQGHWQGRYRLLMKLGSRMPALAPQWHKADAEVAGCESATWLYHQELEGRHYFLADSEARIVRGLLVLVLAACNGRSSAELAQVGLDEWFRELGLADHLSPSRASGLNAVVRQILALADQI</sequence>
<dbReference type="eggNOG" id="COG2166">
    <property type="taxonomic scope" value="Bacteria"/>
</dbReference>
<accession>E1SLH8</accession>
<dbReference type="Pfam" id="PF02657">
    <property type="entry name" value="SufE"/>
    <property type="match status" value="1"/>
</dbReference>
<dbReference type="STRING" id="550540.Fbal_3330"/>
<proteinExistence type="inferred from homology"/>
<dbReference type="PANTHER" id="PTHR43597:SF5">
    <property type="entry name" value="SUFE-LIKE PROTEIN 2, CHLOROPLASTIC"/>
    <property type="match status" value="1"/>
</dbReference>
<dbReference type="PANTHER" id="PTHR43597">
    <property type="entry name" value="SULFUR ACCEPTOR PROTEIN CSDE"/>
    <property type="match status" value="1"/>
</dbReference>
<evidence type="ECO:0000259" key="2">
    <source>
        <dbReference type="Pfam" id="PF02657"/>
    </source>
</evidence>
<comment type="similarity">
    <text evidence="1">Belongs to the SufE family.</text>
</comment>
<evidence type="ECO:0000256" key="1">
    <source>
        <dbReference type="ARBA" id="ARBA00010282"/>
    </source>
</evidence>